<protein>
    <recommendedName>
        <fullName evidence="5">HAT C-terminal dimerisation domain-containing protein</fullName>
    </recommendedName>
</protein>
<reference evidence="3" key="1">
    <citation type="submission" date="2021-02" db="EMBL/GenBank/DDBJ databases">
        <authorList>
            <person name="Nowell W R."/>
        </authorList>
    </citation>
    <scope>NUCLEOTIDE SEQUENCE</scope>
</reference>
<evidence type="ECO:0000256" key="1">
    <source>
        <dbReference type="SAM" id="MobiDB-lite"/>
    </source>
</evidence>
<evidence type="ECO:0000313" key="3">
    <source>
        <dbReference type="EMBL" id="CAF4484514.1"/>
    </source>
</evidence>
<evidence type="ECO:0000313" key="4">
    <source>
        <dbReference type="Proteomes" id="UP000663866"/>
    </source>
</evidence>
<dbReference type="Proteomes" id="UP000663856">
    <property type="component" value="Unassembled WGS sequence"/>
</dbReference>
<dbReference type="EMBL" id="CAJNRF010006975">
    <property type="protein sequence ID" value="CAF2087493.1"/>
    <property type="molecule type" value="Genomic_DNA"/>
</dbReference>
<evidence type="ECO:0000313" key="2">
    <source>
        <dbReference type="EMBL" id="CAF2087493.1"/>
    </source>
</evidence>
<keyword evidence="4" id="KW-1185">Reference proteome</keyword>
<gene>
    <name evidence="3" type="ORF">OVN521_LOCUS39836</name>
    <name evidence="2" type="ORF">WKI299_LOCUS17508</name>
</gene>
<dbReference type="EMBL" id="CAJOBG010051042">
    <property type="protein sequence ID" value="CAF4484514.1"/>
    <property type="molecule type" value="Genomic_DNA"/>
</dbReference>
<dbReference type="AlphaFoldDB" id="A0A820UCB5"/>
<dbReference type="Proteomes" id="UP000663866">
    <property type="component" value="Unassembled WGS sequence"/>
</dbReference>
<comment type="caution">
    <text evidence="3">The sequence shown here is derived from an EMBL/GenBank/DDBJ whole genome shotgun (WGS) entry which is preliminary data.</text>
</comment>
<sequence>MPTDEQEKATSSFTTYLSNIIKYINKYYEEHSLLAETLSIFGIVEIDQITFDQIERCVAILKLDLDHDKLFEEIISLQSTFKEIVSYRESLFVQIKKCVGDRNFDEIEETDEEEGPAHKTATPNHAHSHHRIRPDQLWAYLISKTTANCQEITKLISFIYSIPCSNAFTEGVFNHMKHAWTPSRNSMSVETVAAELQIRLNCRMK</sequence>
<organism evidence="3 4">
    <name type="scientific">Rotaria magnacalcarata</name>
    <dbReference type="NCBI Taxonomy" id="392030"/>
    <lineage>
        <taxon>Eukaryota</taxon>
        <taxon>Metazoa</taxon>
        <taxon>Spiralia</taxon>
        <taxon>Gnathifera</taxon>
        <taxon>Rotifera</taxon>
        <taxon>Eurotatoria</taxon>
        <taxon>Bdelloidea</taxon>
        <taxon>Philodinida</taxon>
        <taxon>Philodinidae</taxon>
        <taxon>Rotaria</taxon>
    </lineage>
</organism>
<name>A0A820UCB5_9BILA</name>
<feature type="non-terminal residue" evidence="3">
    <location>
        <position position="1"/>
    </location>
</feature>
<feature type="region of interest" description="Disordered" evidence="1">
    <location>
        <begin position="108"/>
        <end position="130"/>
    </location>
</feature>
<accession>A0A820UCB5</accession>
<evidence type="ECO:0008006" key="5">
    <source>
        <dbReference type="Google" id="ProtNLM"/>
    </source>
</evidence>
<proteinExistence type="predicted"/>